<protein>
    <submittedName>
        <fullName evidence="1">Uncharacterized protein</fullName>
    </submittedName>
</protein>
<dbReference type="EMBL" id="MU129051">
    <property type="protein sequence ID" value="KAF9508761.1"/>
    <property type="molecule type" value="Genomic_DNA"/>
</dbReference>
<reference evidence="1" key="1">
    <citation type="journal article" date="2020" name="Nat. Commun.">
        <title>Large-scale genome sequencing of mycorrhizal fungi provides insights into the early evolution of symbiotic traits.</title>
        <authorList>
            <person name="Miyauchi S."/>
            <person name="Kiss E."/>
            <person name="Kuo A."/>
            <person name="Drula E."/>
            <person name="Kohler A."/>
            <person name="Sanchez-Garcia M."/>
            <person name="Morin E."/>
            <person name="Andreopoulos B."/>
            <person name="Barry K.W."/>
            <person name="Bonito G."/>
            <person name="Buee M."/>
            <person name="Carver A."/>
            <person name="Chen C."/>
            <person name="Cichocki N."/>
            <person name="Clum A."/>
            <person name="Culley D."/>
            <person name="Crous P.W."/>
            <person name="Fauchery L."/>
            <person name="Girlanda M."/>
            <person name="Hayes R.D."/>
            <person name="Keri Z."/>
            <person name="LaButti K."/>
            <person name="Lipzen A."/>
            <person name="Lombard V."/>
            <person name="Magnuson J."/>
            <person name="Maillard F."/>
            <person name="Murat C."/>
            <person name="Nolan M."/>
            <person name="Ohm R.A."/>
            <person name="Pangilinan J."/>
            <person name="Pereira M.F."/>
            <person name="Perotto S."/>
            <person name="Peter M."/>
            <person name="Pfister S."/>
            <person name="Riley R."/>
            <person name="Sitrit Y."/>
            <person name="Stielow J.B."/>
            <person name="Szollosi G."/>
            <person name="Zifcakova L."/>
            <person name="Stursova M."/>
            <person name="Spatafora J.W."/>
            <person name="Tedersoo L."/>
            <person name="Vaario L.M."/>
            <person name="Yamada A."/>
            <person name="Yan M."/>
            <person name="Wang P."/>
            <person name="Xu J."/>
            <person name="Bruns T."/>
            <person name="Baldrian P."/>
            <person name="Vilgalys R."/>
            <person name="Dunand C."/>
            <person name="Henrissat B."/>
            <person name="Grigoriev I.V."/>
            <person name="Hibbett D."/>
            <person name="Nagy L.G."/>
            <person name="Martin F.M."/>
        </authorList>
    </citation>
    <scope>NUCLEOTIDE SEQUENCE</scope>
    <source>
        <strain evidence="1">UP504</strain>
    </source>
</reference>
<name>A0A9P6DN99_9AGAM</name>
<evidence type="ECO:0000313" key="2">
    <source>
        <dbReference type="Proteomes" id="UP000886523"/>
    </source>
</evidence>
<comment type="caution">
    <text evidence="1">The sequence shown here is derived from an EMBL/GenBank/DDBJ whole genome shotgun (WGS) entry which is preliminary data.</text>
</comment>
<evidence type="ECO:0000313" key="1">
    <source>
        <dbReference type="EMBL" id="KAF9508761.1"/>
    </source>
</evidence>
<accession>A0A9P6DN99</accession>
<keyword evidence="2" id="KW-1185">Reference proteome</keyword>
<dbReference type="Proteomes" id="UP000886523">
    <property type="component" value="Unassembled WGS sequence"/>
</dbReference>
<proteinExistence type="predicted"/>
<gene>
    <name evidence="1" type="ORF">BS47DRAFT_1397550</name>
</gene>
<dbReference type="AlphaFoldDB" id="A0A9P6DN99"/>
<sequence>MNTMYPPGEIAFFIHPCTFHTSQVDHLAHIFIQAADIIQQEHHMGTPYSAFILHQHIAPALSQLWASLSTLHDMAPAIVTDDHTSTYYMVHVQDIQYTFEITNGTSLKIP</sequence>
<organism evidence="1 2">
    <name type="scientific">Hydnum rufescens UP504</name>
    <dbReference type="NCBI Taxonomy" id="1448309"/>
    <lineage>
        <taxon>Eukaryota</taxon>
        <taxon>Fungi</taxon>
        <taxon>Dikarya</taxon>
        <taxon>Basidiomycota</taxon>
        <taxon>Agaricomycotina</taxon>
        <taxon>Agaricomycetes</taxon>
        <taxon>Cantharellales</taxon>
        <taxon>Hydnaceae</taxon>
        <taxon>Hydnum</taxon>
    </lineage>
</organism>